<proteinExistence type="inferred from homology"/>
<gene>
    <name evidence="9" type="ORF">JYA64_20380</name>
</gene>
<dbReference type="InterPro" id="IPR018076">
    <property type="entry name" value="T2SS_GspF_dom"/>
</dbReference>
<protein>
    <submittedName>
        <fullName evidence="9">Type II secretion system F family protein</fullName>
    </submittedName>
</protein>
<keyword evidence="3" id="KW-1003">Cell membrane</keyword>
<keyword evidence="6 7" id="KW-0472">Membrane</keyword>
<dbReference type="InterPro" id="IPR047692">
    <property type="entry name" value="T4P_ComGB"/>
</dbReference>
<dbReference type="Proteomes" id="UP001319060">
    <property type="component" value="Unassembled WGS sequence"/>
</dbReference>
<dbReference type="InterPro" id="IPR042094">
    <property type="entry name" value="T2SS_GspF_sf"/>
</dbReference>
<dbReference type="RefSeq" id="WP_188401884.1">
    <property type="nucleotide sequence ID" value="NZ_BMCE01000001.1"/>
</dbReference>
<reference evidence="9 10" key="1">
    <citation type="submission" date="2021-01" db="EMBL/GenBank/DDBJ databases">
        <title>Genome Sequencing of Type Strains.</title>
        <authorList>
            <person name="Lemaire J.F."/>
            <person name="Inderbitzin P."/>
            <person name="Collins S.B."/>
            <person name="Wespe N."/>
            <person name="Knight-Connoni V."/>
        </authorList>
    </citation>
    <scope>NUCLEOTIDE SEQUENCE [LARGE SCALE GENOMIC DNA]</scope>
    <source>
        <strain evidence="9 10">DSM 14730</strain>
    </source>
</reference>
<feature type="domain" description="Type II secretion system protein GspF" evidence="8">
    <location>
        <begin position="14"/>
        <end position="134"/>
    </location>
</feature>
<comment type="similarity">
    <text evidence="2">Belongs to the GSP F family.</text>
</comment>
<accession>A0ABS2ZM63</accession>
<evidence type="ECO:0000313" key="10">
    <source>
        <dbReference type="Proteomes" id="UP001319060"/>
    </source>
</evidence>
<evidence type="ECO:0000259" key="8">
    <source>
        <dbReference type="Pfam" id="PF00482"/>
    </source>
</evidence>
<dbReference type="NCBIfam" id="NF041012">
    <property type="entry name" value="T4P_ComGB"/>
    <property type="match status" value="1"/>
</dbReference>
<evidence type="ECO:0000256" key="2">
    <source>
        <dbReference type="ARBA" id="ARBA00005745"/>
    </source>
</evidence>
<keyword evidence="4 7" id="KW-0812">Transmembrane</keyword>
<keyword evidence="10" id="KW-1185">Reference proteome</keyword>
<comment type="subcellular location">
    <subcellularLocation>
        <location evidence="1">Cell membrane</location>
        <topology evidence="1">Multi-pass membrane protein</topology>
    </subcellularLocation>
</comment>
<evidence type="ECO:0000256" key="5">
    <source>
        <dbReference type="ARBA" id="ARBA00022989"/>
    </source>
</evidence>
<dbReference type="PANTHER" id="PTHR30012">
    <property type="entry name" value="GENERAL SECRETION PATHWAY PROTEIN"/>
    <property type="match status" value="1"/>
</dbReference>
<dbReference type="Pfam" id="PF00482">
    <property type="entry name" value="T2SSF"/>
    <property type="match status" value="2"/>
</dbReference>
<evidence type="ECO:0000256" key="6">
    <source>
        <dbReference type="ARBA" id="ARBA00023136"/>
    </source>
</evidence>
<feature type="domain" description="Type II secretion system protein GspF" evidence="8">
    <location>
        <begin position="216"/>
        <end position="335"/>
    </location>
</feature>
<organism evidence="9 10">
    <name type="scientific">Fictibacillus barbaricus</name>
    <dbReference type="NCBI Taxonomy" id="182136"/>
    <lineage>
        <taxon>Bacteria</taxon>
        <taxon>Bacillati</taxon>
        <taxon>Bacillota</taxon>
        <taxon>Bacilli</taxon>
        <taxon>Bacillales</taxon>
        <taxon>Fictibacillaceae</taxon>
        <taxon>Fictibacillus</taxon>
    </lineage>
</organism>
<evidence type="ECO:0000313" key="9">
    <source>
        <dbReference type="EMBL" id="MBN3547669.1"/>
    </source>
</evidence>
<dbReference type="Gene3D" id="1.20.81.30">
    <property type="entry name" value="Type II secretion system (T2SS), domain F"/>
    <property type="match status" value="2"/>
</dbReference>
<feature type="transmembrane region" description="Helical" evidence="7">
    <location>
        <begin position="316"/>
        <end position="337"/>
    </location>
</feature>
<comment type="caution">
    <text evidence="9">The sequence shown here is derived from an EMBL/GenBank/DDBJ whole genome shotgun (WGS) entry which is preliminary data.</text>
</comment>
<evidence type="ECO:0000256" key="7">
    <source>
        <dbReference type="SAM" id="Phobius"/>
    </source>
</evidence>
<evidence type="ECO:0000256" key="3">
    <source>
        <dbReference type="ARBA" id="ARBA00022475"/>
    </source>
</evidence>
<evidence type="ECO:0000256" key="4">
    <source>
        <dbReference type="ARBA" id="ARBA00022692"/>
    </source>
</evidence>
<dbReference type="InterPro" id="IPR003004">
    <property type="entry name" value="GspF/PilC"/>
</dbReference>
<sequence length="343" mass="39411">MKNRGWNRASQGTFLYKLGFLLEQGYPINKSIELLKSQLPQKKHAILDEMLEILASGNSILEVFSPFQLPDEVLSSLSINSSNGNLTKSLMENGTFMKKKAEWNDRLNKAIRYPLFLLFLTAWIAILFYQFLFPQFSLLFSSLEVKTPIFTTWMLTFLGSIPVIALIILILSGFIWVLIRFVRRKSNYSTQMSLLMKIPLLKKFLLLTNSHFFSVNFGSMLQSGLALSDALHVMEEHLNKGFYKEESQRLQRGLLNGKTLPELLLAKPYFTKELAEIVRFGQAHGELGEELISYGEWIFSELEERIYSSLQKIQPILFAVIGTFVLLMFASMMLPMFKLMEAL</sequence>
<feature type="transmembrane region" description="Helical" evidence="7">
    <location>
        <begin position="113"/>
        <end position="133"/>
    </location>
</feature>
<keyword evidence="5 7" id="KW-1133">Transmembrane helix</keyword>
<name>A0ABS2ZM63_9BACL</name>
<dbReference type="EMBL" id="JAFHKS010000044">
    <property type="protein sequence ID" value="MBN3547669.1"/>
    <property type="molecule type" value="Genomic_DNA"/>
</dbReference>
<evidence type="ECO:0000256" key="1">
    <source>
        <dbReference type="ARBA" id="ARBA00004651"/>
    </source>
</evidence>
<feature type="transmembrane region" description="Helical" evidence="7">
    <location>
        <begin position="153"/>
        <end position="179"/>
    </location>
</feature>
<dbReference type="PANTHER" id="PTHR30012:SF0">
    <property type="entry name" value="TYPE II SECRETION SYSTEM PROTEIN F-RELATED"/>
    <property type="match status" value="1"/>
</dbReference>